<dbReference type="Gene3D" id="3.60.10.10">
    <property type="entry name" value="Endonuclease/exonuclease/phosphatase"/>
    <property type="match status" value="2"/>
</dbReference>
<accession>A0ABD3GGS4</accession>
<sequence>MVVEGSSLKVESICFLVQFGSRLAFLLGLSQAVLGIRDQGPVWVCGDFNGRTGEAQSSRTHDPEPVWRHHVGESEWVRTSVDSERNGLTTSVLQFASVCGLTILNGVDRFAGTQVFTCFTANGASVVDYVMASDDARDRVLTFLFGSLVPESDHRPLLFTVLGFVFSKTKTDKRREFKLDKSKSALYRGQLESQLVNSSPIQLPDLMLTVAKKVFSRSPKKRQVWFDDTCRVARDTALSCPLDGRPAAFTQYKRFIRAKKRRFIQAQQLQLKMELAKDPQSFWKRLQLCRTSPELTNEALLEYVKRLYFDPADRRMPVTSGTHCVFQEHEVAEAVRRMKTGKAADLGGLSLELVRWGGPEVISAVTRLFNLISEQGIPTEWAHRYVIPLYKNGPKNLADSYRTIMIAHTFAKIWGSIIRVTCWNIRGLSEAAVEGNKELWELSDIVALVETWCTHEGVSVVLPGFTCIKSVWNEKHYSGGRGYGGIAVWAMLLPDVGSDPRDNQEIISTWEKISDDQGINQMATPFLQFLSICDLIILNGTRSFPDTKACTYTGPLGSSLIDYLVVSQDGLPRVTSFTLGDWTPESDHRALCCILTGFSSHSKPRRRKLAPSLNFTVGRDRYERAVSHRLQGSDCSTSAVTQILLQEARSAFSTSRIGKQSWFDDDCLAARKIAMTATTADRHVAFRKYNHLIRAKKRRFVKNQQAILREELLRTPQDFWKRLSPPQAKSLLPHEALQQHVSDLYFFPNAVTMPLPSGPGCIFSEEEVITEISRMKLGRAADLFGLNLEMLRWGGRNLHTVVTNLLNSACQHGFPDDWSSRKVIPLHKSGPKTDPKNYRTIMIAHVLAKLFGRLLESRLSLWCEDHKVRAPAQAGFRRGYSTLDHAVTLRALCEESRITRKPLFILFVDFSRAFDSVCRNLLWTRLSSLGVPDDLINAITILYQKVLVKRSVRDEGIASTLGVIQGCSLSPTLFGLFLDDLYWKTSGTGVKLGSACIRYLLFADDLAIIALDEESLRQEISQLEEFCNTTGMQVNLKKTMWMRIGPRGGSSSFKFLDQQIKECRVYKYLGIEFSANLSWSENTKSRVSNGLKALYSFWNQCRKINLVEWGLRKKLFVTLVQTVVLYGVPVWGPSLTKSS</sequence>
<gene>
    <name evidence="2" type="ORF">R1sor_027178</name>
</gene>
<name>A0ABD3GGS4_9MARC</name>
<dbReference type="PROSITE" id="PS50878">
    <property type="entry name" value="RT_POL"/>
    <property type="match status" value="1"/>
</dbReference>
<dbReference type="PANTHER" id="PTHR47027">
    <property type="entry name" value="REVERSE TRANSCRIPTASE DOMAIN-CONTAINING PROTEIN"/>
    <property type="match status" value="1"/>
</dbReference>
<evidence type="ECO:0000313" key="3">
    <source>
        <dbReference type="Proteomes" id="UP001633002"/>
    </source>
</evidence>
<dbReference type="CDD" id="cd01650">
    <property type="entry name" value="RT_nLTR_like"/>
    <property type="match status" value="1"/>
</dbReference>
<dbReference type="EMBL" id="JBJQOH010000008">
    <property type="protein sequence ID" value="KAL3677230.1"/>
    <property type="molecule type" value="Genomic_DNA"/>
</dbReference>
<organism evidence="2 3">
    <name type="scientific">Riccia sorocarpa</name>
    <dbReference type="NCBI Taxonomy" id="122646"/>
    <lineage>
        <taxon>Eukaryota</taxon>
        <taxon>Viridiplantae</taxon>
        <taxon>Streptophyta</taxon>
        <taxon>Embryophyta</taxon>
        <taxon>Marchantiophyta</taxon>
        <taxon>Marchantiopsida</taxon>
        <taxon>Marchantiidae</taxon>
        <taxon>Marchantiales</taxon>
        <taxon>Ricciaceae</taxon>
        <taxon>Riccia</taxon>
    </lineage>
</organism>
<comment type="caution">
    <text evidence="2">The sequence shown here is derived from an EMBL/GenBank/DDBJ whole genome shotgun (WGS) entry which is preliminary data.</text>
</comment>
<dbReference type="PANTHER" id="PTHR47027:SF20">
    <property type="entry name" value="REVERSE TRANSCRIPTASE-LIKE PROTEIN WITH RNA-DIRECTED DNA POLYMERASE DOMAIN"/>
    <property type="match status" value="1"/>
</dbReference>
<protein>
    <recommendedName>
        <fullName evidence="1">Reverse transcriptase domain-containing protein</fullName>
    </recommendedName>
</protein>
<proteinExistence type="predicted"/>
<dbReference type="InterPro" id="IPR000477">
    <property type="entry name" value="RT_dom"/>
</dbReference>
<feature type="domain" description="Reverse transcriptase" evidence="1">
    <location>
        <begin position="807"/>
        <end position="1060"/>
    </location>
</feature>
<keyword evidence="3" id="KW-1185">Reference proteome</keyword>
<dbReference type="InterPro" id="IPR036691">
    <property type="entry name" value="Endo/exonu/phosph_ase_sf"/>
</dbReference>
<dbReference type="SUPFAM" id="SSF56219">
    <property type="entry name" value="DNase I-like"/>
    <property type="match status" value="2"/>
</dbReference>
<dbReference type="Pfam" id="PF00078">
    <property type="entry name" value="RVT_1"/>
    <property type="match status" value="1"/>
</dbReference>
<dbReference type="SUPFAM" id="SSF56672">
    <property type="entry name" value="DNA/RNA polymerases"/>
    <property type="match status" value="1"/>
</dbReference>
<reference evidence="2 3" key="1">
    <citation type="submission" date="2024-09" db="EMBL/GenBank/DDBJ databases">
        <title>Chromosome-scale assembly of Riccia sorocarpa.</title>
        <authorList>
            <person name="Paukszto L."/>
        </authorList>
    </citation>
    <scope>NUCLEOTIDE SEQUENCE [LARGE SCALE GENOMIC DNA]</scope>
    <source>
        <strain evidence="2">LP-2024</strain>
        <tissue evidence="2">Aerial parts of the thallus</tissue>
    </source>
</reference>
<dbReference type="Proteomes" id="UP001633002">
    <property type="component" value="Unassembled WGS sequence"/>
</dbReference>
<evidence type="ECO:0000313" key="2">
    <source>
        <dbReference type="EMBL" id="KAL3677230.1"/>
    </source>
</evidence>
<dbReference type="AlphaFoldDB" id="A0ABD3GGS4"/>
<evidence type="ECO:0000259" key="1">
    <source>
        <dbReference type="PROSITE" id="PS50878"/>
    </source>
</evidence>
<dbReference type="InterPro" id="IPR043502">
    <property type="entry name" value="DNA/RNA_pol_sf"/>
</dbReference>